<evidence type="ECO:0000313" key="4">
    <source>
        <dbReference type="Proteomes" id="UP000013827"/>
    </source>
</evidence>
<dbReference type="RefSeq" id="XP_005791346.1">
    <property type="nucleotide sequence ID" value="XM_005791289.1"/>
</dbReference>
<dbReference type="HOGENOM" id="CLU_913456_0_0_1"/>
<name>A0A0D3KT32_EMIH1</name>
<dbReference type="InterPro" id="IPR027417">
    <property type="entry name" value="P-loop_NTPase"/>
</dbReference>
<dbReference type="AlphaFoldDB" id="A0A0D3KT32"/>
<evidence type="ECO:0000259" key="2">
    <source>
        <dbReference type="Pfam" id="PF02263"/>
    </source>
</evidence>
<dbReference type="GO" id="GO:0005525">
    <property type="term" value="F:GTP binding"/>
    <property type="evidence" value="ECO:0007669"/>
    <property type="project" value="InterPro"/>
</dbReference>
<dbReference type="Proteomes" id="UP000013827">
    <property type="component" value="Unassembled WGS sequence"/>
</dbReference>
<feature type="compositionally biased region" description="Low complexity" evidence="1">
    <location>
        <begin position="277"/>
        <end position="291"/>
    </location>
</feature>
<dbReference type="Pfam" id="PF02263">
    <property type="entry name" value="GBP"/>
    <property type="match status" value="1"/>
</dbReference>
<proteinExistence type="predicted"/>
<feature type="region of interest" description="Disordered" evidence="1">
    <location>
        <begin position="254"/>
        <end position="305"/>
    </location>
</feature>
<sequence>MLSWLLLSGATAASPFHSALDQLSLHQFRELVLRIEARRAGLVPDVGAEVIRAAGDGAERLGRGLGERAPLRAVPLFRKPASSIGRLVVDQQGLAVLRAQKQPFAIISAVGPTRTGKSSILGRAFLRGEDENLFEIGSGVTSFTGGVWITSEPVLLRGSSEATAVAEKPVRAFLIDTEGFSGVGSLTSRTYEANMFGITYLLSSGANATAPARLHDRAAGASRGESSLAGAVAQRLIPPPPPRPALTAEEARALRARQEAKARERRERDAARREAAAKAGKAGQAAPATAAVQQGGREECFTVYD</sequence>
<dbReference type="KEGG" id="ehx:EMIHUDRAFT_224068"/>
<protein>
    <recommendedName>
        <fullName evidence="2">Guanylate-binding protein N-terminal domain-containing protein</fullName>
    </recommendedName>
</protein>
<dbReference type="InterPro" id="IPR015894">
    <property type="entry name" value="Guanylate-bd_N"/>
</dbReference>
<dbReference type="STRING" id="2903.R1DUW6"/>
<dbReference type="EnsemblProtists" id="EOD38917">
    <property type="protein sequence ID" value="EOD38917"/>
    <property type="gene ID" value="EMIHUDRAFT_224068"/>
</dbReference>
<evidence type="ECO:0000256" key="1">
    <source>
        <dbReference type="SAM" id="MobiDB-lite"/>
    </source>
</evidence>
<keyword evidence="4" id="KW-1185">Reference proteome</keyword>
<dbReference type="PaxDb" id="2903-EOD38917"/>
<dbReference type="Gene3D" id="3.40.50.300">
    <property type="entry name" value="P-loop containing nucleotide triphosphate hydrolases"/>
    <property type="match status" value="1"/>
</dbReference>
<feature type="compositionally biased region" description="Basic and acidic residues" evidence="1">
    <location>
        <begin position="296"/>
        <end position="305"/>
    </location>
</feature>
<reference evidence="3" key="2">
    <citation type="submission" date="2024-10" db="UniProtKB">
        <authorList>
            <consortium name="EnsemblProtists"/>
        </authorList>
    </citation>
    <scope>IDENTIFICATION</scope>
</reference>
<reference evidence="4" key="1">
    <citation type="journal article" date="2013" name="Nature">
        <title>Pan genome of the phytoplankton Emiliania underpins its global distribution.</title>
        <authorList>
            <person name="Read B.A."/>
            <person name="Kegel J."/>
            <person name="Klute M.J."/>
            <person name="Kuo A."/>
            <person name="Lefebvre S.C."/>
            <person name="Maumus F."/>
            <person name="Mayer C."/>
            <person name="Miller J."/>
            <person name="Monier A."/>
            <person name="Salamov A."/>
            <person name="Young J."/>
            <person name="Aguilar M."/>
            <person name="Claverie J.M."/>
            <person name="Frickenhaus S."/>
            <person name="Gonzalez K."/>
            <person name="Herman E.K."/>
            <person name="Lin Y.C."/>
            <person name="Napier J."/>
            <person name="Ogata H."/>
            <person name="Sarno A.F."/>
            <person name="Shmutz J."/>
            <person name="Schroeder D."/>
            <person name="de Vargas C."/>
            <person name="Verret F."/>
            <person name="von Dassow P."/>
            <person name="Valentin K."/>
            <person name="Van de Peer Y."/>
            <person name="Wheeler G."/>
            <person name="Dacks J.B."/>
            <person name="Delwiche C.F."/>
            <person name="Dyhrman S.T."/>
            <person name="Glockner G."/>
            <person name="John U."/>
            <person name="Richards T."/>
            <person name="Worden A.Z."/>
            <person name="Zhang X."/>
            <person name="Grigoriev I.V."/>
            <person name="Allen A.E."/>
            <person name="Bidle K."/>
            <person name="Borodovsky M."/>
            <person name="Bowler C."/>
            <person name="Brownlee C."/>
            <person name="Cock J.M."/>
            <person name="Elias M."/>
            <person name="Gladyshev V.N."/>
            <person name="Groth M."/>
            <person name="Guda C."/>
            <person name="Hadaegh A."/>
            <person name="Iglesias-Rodriguez M.D."/>
            <person name="Jenkins J."/>
            <person name="Jones B.M."/>
            <person name="Lawson T."/>
            <person name="Leese F."/>
            <person name="Lindquist E."/>
            <person name="Lobanov A."/>
            <person name="Lomsadze A."/>
            <person name="Malik S.B."/>
            <person name="Marsh M.E."/>
            <person name="Mackinder L."/>
            <person name="Mock T."/>
            <person name="Mueller-Roeber B."/>
            <person name="Pagarete A."/>
            <person name="Parker M."/>
            <person name="Probert I."/>
            <person name="Quesneville H."/>
            <person name="Raines C."/>
            <person name="Rensing S.A."/>
            <person name="Riano-Pachon D.M."/>
            <person name="Richier S."/>
            <person name="Rokitta S."/>
            <person name="Shiraiwa Y."/>
            <person name="Soanes D.M."/>
            <person name="van der Giezen M."/>
            <person name="Wahlund T.M."/>
            <person name="Williams B."/>
            <person name="Wilson W."/>
            <person name="Wolfe G."/>
            <person name="Wurch L.L."/>
        </authorList>
    </citation>
    <scope>NUCLEOTIDE SEQUENCE</scope>
</reference>
<organism evidence="3 4">
    <name type="scientific">Emiliania huxleyi (strain CCMP1516)</name>
    <dbReference type="NCBI Taxonomy" id="280463"/>
    <lineage>
        <taxon>Eukaryota</taxon>
        <taxon>Haptista</taxon>
        <taxon>Haptophyta</taxon>
        <taxon>Prymnesiophyceae</taxon>
        <taxon>Isochrysidales</taxon>
        <taxon>Noelaerhabdaceae</taxon>
        <taxon>Emiliania</taxon>
    </lineage>
</organism>
<dbReference type="SUPFAM" id="SSF52540">
    <property type="entry name" value="P-loop containing nucleoside triphosphate hydrolases"/>
    <property type="match status" value="1"/>
</dbReference>
<dbReference type="GeneID" id="17284188"/>
<dbReference type="GO" id="GO:0003924">
    <property type="term" value="F:GTPase activity"/>
    <property type="evidence" value="ECO:0007669"/>
    <property type="project" value="InterPro"/>
</dbReference>
<accession>A0A0D3KT32</accession>
<dbReference type="PANTHER" id="PTHR10751">
    <property type="entry name" value="GUANYLATE BINDING PROTEIN"/>
    <property type="match status" value="1"/>
</dbReference>
<feature type="domain" description="Guanylate-binding protein N-terminal" evidence="2">
    <location>
        <begin position="86"/>
        <end position="204"/>
    </location>
</feature>
<evidence type="ECO:0000313" key="3">
    <source>
        <dbReference type="EnsemblProtists" id="EOD38917"/>
    </source>
</evidence>
<feature type="compositionally biased region" description="Basic and acidic residues" evidence="1">
    <location>
        <begin position="254"/>
        <end position="276"/>
    </location>
</feature>